<evidence type="ECO:0000256" key="1">
    <source>
        <dbReference type="ARBA" id="ARBA00000085"/>
    </source>
</evidence>
<dbReference type="CDD" id="cd00075">
    <property type="entry name" value="HATPase"/>
    <property type="match status" value="1"/>
</dbReference>
<comment type="catalytic activity">
    <reaction evidence="1">
        <text>ATP + protein L-histidine = ADP + protein N-phospho-L-histidine.</text>
        <dbReference type="EC" id="2.7.13.3"/>
    </reaction>
</comment>
<dbReference type="KEGG" id="camu:CA2015_0442"/>
<sequence length="357" mass="40214">MINTSKGIAFGLAISIALLLVAFLSLLEASNSIILLAAGTLTFSIAYLLIHLSLEYLIFREIGNIYNVLEKIQKKDTSFKATNRIKASLPPLKSIQANIHDYAAAKNREIETLQKNETFRREFFADISHELKTPIFAAQGYIHTLMDGAVEDHTVRDKFLKRAAKSLNNLEDLVQDLITINQIESGFIRFHPSNFDLKESIQEVVEQLEGKALKRDIHIIFKYDKATSYQTYADKDKIFRVLQNLVSNAIKYNKDSGTVTIQINDHKNHFTVKVKDQGIGIHPDDLKRIFERFYRVEKSRSREKGGTGLGLAIVKHILEGHQSKIAVSSTPGKGSVFSFELPHATKVMEVQGGKSKK</sequence>
<dbReference type="GO" id="GO:0000155">
    <property type="term" value="F:phosphorelay sensor kinase activity"/>
    <property type="evidence" value="ECO:0007669"/>
    <property type="project" value="InterPro"/>
</dbReference>
<dbReference type="SMART" id="SM00388">
    <property type="entry name" value="HisKA"/>
    <property type="match status" value="1"/>
</dbReference>
<dbReference type="CDD" id="cd00082">
    <property type="entry name" value="HisKA"/>
    <property type="match status" value="1"/>
</dbReference>
<dbReference type="FunFam" id="3.30.565.10:FF:000006">
    <property type="entry name" value="Sensor histidine kinase WalK"/>
    <property type="match status" value="1"/>
</dbReference>
<dbReference type="PATRIC" id="fig|320787.5.peg.492"/>
<dbReference type="PANTHER" id="PTHR45453">
    <property type="entry name" value="PHOSPHATE REGULON SENSOR PROTEIN PHOR"/>
    <property type="match status" value="1"/>
</dbReference>
<dbReference type="Pfam" id="PF02518">
    <property type="entry name" value="HATPase_c"/>
    <property type="match status" value="1"/>
</dbReference>
<dbReference type="InterPro" id="IPR004358">
    <property type="entry name" value="Sig_transdc_His_kin-like_C"/>
</dbReference>
<proteinExistence type="predicted"/>
<dbReference type="InterPro" id="IPR036890">
    <property type="entry name" value="HATPase_C_sf"/>
</dbReference>
<name>A0A0H4PNU4_9BACT</name>
<evidence type="ECO:0000256" key="4">
    <source>
        <dbReference type="ARBA" id="ARBA00022679"/>
    </source>
</evidence>
<accession>A0A0H4PNU4</accession>
<evidence type="ECO:0000256" key="5">
    <source>
        <dbReference type="ARBA" id="ARBA00022777"/>
    </source>
</evidence>
<keyword evidence="7" id="KW-0472">Membrane</keyword>
<feature type="transmembrane region" description="Helical" evidence="7">
    <location>
        <begin position="7"/>
        <end position="27"/>
    </location>
</feature>
<dbReference type="RefSeq" id="WP_048640399.1">
    <property type="nucleotide sequence ID" value="NZ_CP012040.1"/>
</dbReference>
<dbReference type="EMBL" id="CP012040">
    <property type="protein sequence ID" value="AKP49912.1"/>
    <property type="molecule type" value="Genomic_DNA"/>
</dbReference>
<keyword evidence="6" id="KW-0902">Two-component regulatory system</keyword>
<dbReference type="GO" id="GO:0004721">
    <property type="term" value="F:phosphoprotein phosphatase activity"/>
    <property type="evidence" value="ECO:0007669"/>
    <property type="project" value="TreeGrafter"/>
</dbReference>
<dbReference type="PRINTS" id="PR00344">
    <property type="entry name" value="BCTRLSENSOR"/>
</dbReference>
<feature type="transmembrane region" description="Helical" evidence="7">
    <location>
        <begin position="33"/>
        <end position="50"/>
    </location>
</feature>
<evidence type="ECO:0000259" key="8">
    <source>
        <dbReference type="PROSITE" id="PS50109"/>
    </source>
</evidence>
<dbReference type="GO" id="GO:0005886">
    <property type="term" value="C:plasma membrane"/>
    <property type="evidence" value="ECO:0007669"/>
    <property type="project" value="TreeGrafter"/>
</dbReference>
<keyword evidence="3" id="KW-0597">Phosphoprotein</keyword>
<keyword evidence="4" id="KW-0808">Transferase</keyword>
<evidence type="ECO:0000313" key="9">
    <source>
        <dbReference type="EMBL" id="AKP49912.1"/>
    </source>
</evidence>
<dbReference type="InterPro" id="IPR003661">
    <property type="entry name" value="HisK_dim/P_dom"/>
</dbReference>
<dbReference type="InterPro" id="IPR050351">
    <property type="entry name" value="BphY/WalK/GraS-like"/>
</dbReference>
<dbReference type="InterPro" id="IPR005467">
    <property type="entry name" value="His_kinase_dom"/>
</dbReference>
<protein>
    <recommendedName>
        <fullName evidence="2">histidine kinase</fullName>
        <ecNumber evidence="2">2.7.13.3</ecNumber>
    </recommendedName>
</protein>
<dbReference type="Proteomes" id="UP000036520">
    <property type="component" value="Chromosome"/>
</dbReference>
<dbReference type="InterPro" id="IPR003594">
    <property type="entry name" value="HATPase_dom"/>
</dbReference>
<dbReference type="PROSITE" id="PS50109">
    <property type="entry name" value="HIS_KIN"/>
    <property type="match status" value="1"/>
</dbReference>
<evidence type="ECO:0000256" key="7">
    <source>
        <dbReference type="SAM" id="Phobius"/>
    </source>
</evidence>
<dbReference type="STRING" id="320787.CA2015_0442"/>
<feature type="domain" description="Histidine kinase" evidence="8">
    <location>
        <begin position="126"/>
        <end position="345"/>
    </location>
</feature>
<dbReference type="SUPFAM" id="SSF47384">
    <property type="entry name" value="Homodimeric domain of signal transducing histidine kinase"/>
    <property type="match status" value="1"/>
</dbReference>
<dbReference type="SUPFAM" id="SSF55874">
    <property type="entry name" value="ATPase domain of HSP90 chaperone/DNA topoisomerase II/histidine kinase"/>
    <property type="match status" value="1"/>
</dbReference>
<dbReference type="GO" id="GO:0016036">
    <property type="term" value="P:cellular response to phosphate starvation"/>
    <property type="evidence" value="ECO:0007669"/>
    <property type="project" value="TreeGrafter"/>
</dbReference>
<dbReference type="AlphaFoldDB" id="A0A0H4PNU4"/>
<organism evidence="9 10">
    <name type="scientific">Cyclobacterium amurskyense</name>
    <dbReference type="NCBI Taxonomy" id="320787"/>
    <lineage>
        <taxon>Bacteria</taxon>
        <taxon>Pseudomonadati</taxon>
        <taxon>Bacteroidota</taxon>
        <taxon>Cytophagia</taxon>
        <taxon>Cytophagales</taxon>
        <taxon>Cyclobacteriaceae</taxon>
        <taxon>Cyclobacterium</taxon>
    </lineage>
</organism>
<dbReference type="SMART" id="SM00387">
    <property type="entry name" value="HATPase_c"/>
    <property type="match status" value="1"/>
</dbReference>
<dbReference type="EC" id="2.7.13.3" evidence="2"/>
<dbReference type="PANTHER" id="PTHR45453:SF1">
    <property type="entry name" value="PHOSPHATE REGULON SENSOR PROTEIN PHOR"/>
    <property type="match status" value="1"/>
</dbReference>
<gene>
    <name evidence="9" type="ORF">CA2015_0442</name>
</gene>
<dbReference type="Gene3D" id="3.30.565.10">
    <property type="entry name" value="Histidine kinase-like ATPase, C-terminal domain"/>
    <property type="match status" value="1"/>
</dbReference>
<evidence type="ECO:0000313" key="10">
    <source>
        <dbReference type="Proteomes" id="UP000036520"/>
    </source>
</evidence>
<dbReference type="Pfam" id="PF00512">
    <property type="entry name" value="HisKA"/>
    <property type="match status" value="1"/>
</dbReference>
<keyword evidence="7" id="KW-0812">Transmembrane</keyword>
<dbReference type="Gene3D" id="1.10.287.130">
    <property type="match status" value="1"/>
</dbReference>
<dbReference type="InterPro" id="IPR036097">
    <property type="entry name" value="HisK_dim/P_sf"/>
</dbReference>
<keyword evidence="7" id="KW-1133">Transmembrane helix</keyword>
<evidence type="ECO:0000256" key="3">
    <source>
        <dbReference type="ARBA" id="ARBA00022553"/>
    </source>
</evidence>
<dbReference type="OrthoDB" id="9813151at2"/>
<keyword evidence="5 9" id="KW-0418">Kinase</keyword>
<evidence type="ECO:0000256" key="2">
    <source>
        <dbReference type="ARBA" id="ARBA00012438"/>
    </source>
</evidence>
<evidence type="ECO:0000256" key="6">
    <source>
        <dbReference type="ARBA" id="ARBA00023012"/>
    </source>
</evidence>
<reference evidence="9 10" key="1">
    <citation type="submission" date="2015-07" db="EMBL/GenBank/DDBJ databases">
        <authorList>
            <person name="Kim K.M."/>
        </authorList>
    </citation>
    <scope>NUCLEOTIDE SEQUENCE [LARGE SCALE GENOMIC DNA]</scope>
    <source>
        <strain evidence="9 10">KCTC 12363</strain>
    </source>
</reference>
<keyword evidence="10" id="KW-1185">Reference proteome</keyword>